<dbReference type="RefSeq" id="WP_094435524.1">
    <property type="nucleotide sequence ID" value="NZ_CP181370.1"/>
</dbReference>
<dbReference type="Proteomes" id="UP000216225">
    <property type="component" value="Unassembled WGS sequence"/>
</dbReference>
<comment type="similarity">
    <text evidence="1">Belongs to the UPF0065 (bug) family.</text>
</comment>
<dbReference type="PANTHER" id="PTHR42928:SF5">
    <property type="entry name" value="BLR1237 PROTEIN"/>
    <property type="match status" value="1"/>
</dbReference>
<dbReference type="PIRSF" id="PIRSF017082">
    <property type="entry name" value="YflP"/>
    <property type="match status" value="1"/>
</dbReference>
<dbReference type="AlphaFoldDB" id="A0A420KGG5"/>
<dbReference type="PROSITE" id="PS51257">
    <property type="entry name" value="PROKAR_LIPOPROTEIN"/>
    <property type="match status" value="1"/>
</dbReference>
<dbReference type="InterPro" id="IPR042100">
    <property type="entry name" value="Bug_dom1"/>
</dbReference>
<dbReference type="PANTHER" id="PTHR42928">
    <property type="entry name" value="TRICARBOXYLATE-BINDING PROTEIN"/>
    <property type="match status" value="1"/>
</dbReference>
<dbReference type="SUPFAM" id="SSF53850">
    <property type="entry name" value="Periplasmic binding protein-like II"/>
    <property type="match status" value="1"/>
</dbReference>
<dbReference type="Gene3D" id="3.40.190.150">
    <property type="entry name" value="Bordetella uptake gene, domain 1"/>
    <property type="match status" value="1"/>
</dbReference>
<dbReference type="EMBL" id="NKDB02000001">
    <property type="protein sequence ID" value="RKJ99018.1"/>
    <property type="molecule type" value="Genomic_DNA"/>
</dbReference>
<proteinExistence type="inferred from homology"/>
<dbReference type="CDD" id="cd13578">
    <property type="entry name" value="PBP2_Bug27"/>
    <property type="match status" value="1"/>
</dbReference>
<name>A0A420KGG5_9BURK</name>
<reference evidence="2 3" key="1">
    <citation type="submission" date="2018-09" db="EMBL/GenBank/DDBJ databases">
        <title>Genome comparison of Alicycliphilus sp. BQ1, a polyurethanolytic bacterium, with its closest phylogenetic relatives Alicycliphilus denitrificans BC and K601, unable to attack polyurethane.</title>
        <authorList>
            <person name="Loza-Tavera H."/>
            <person name="Lozano L."/>
            <person name="Cevallos M."/>
            <person name="Maya-Lucas O."/>
            <person name="Garcia-Mena J."/>
            <person name="Hernandez J."/>
        </authorList>
    </citation>
    <scope>NUCLEOTIDE SEQUENCE [LARGE SCALE GENOMIC DNA]</scope>
    <source>
        <strain evidence="2 3">BQ1</strain>
    </source>
</reference>
<accession>A0A420KGG5</accession>
<organism evidence="2 3">
    <name type="scientific">Alicycliphilus denitrificans</name>
    <dbReference type="NCBI Taxonomy" id="179636"/>
    <lineage>
        <taxon>Bacteria</taxon>
        <taxon>Pseudomonadati</taxon>
        <taxon>Pseudomonadota</taxon>
        <taxon>Betaproteobacteria</taxon>
        <taxon>Burkholderiales</taxon>
        <taxon>Comamonadaceae</taxon>
        <taxon>Alicycliphilus</taxon>
    </lineage>
</organism>
<gene>
    <name evidence="2" type="ORF">CE154_004555</name>
</gene>
<evidence type="ECO:0000313" key="3">
    <source>
        <dbReference type="Proteomes" id="UP000216225"/>
    </source>
</evidence>
<dbReference type="Gene3D" id="3.40.190.10">
    <property type="entry name" value="Periplasmic binding protein-like II"/>
    <property type="match status" value="1"/>
</dbReference>
<evidence type="ECO:0000313" key="2">
    <source>
        <dbReference type="EMBL" id="RKJ99018.1"/>
    </source>
</evidence>
<evidence type="ECO:0000256" key="1">
    <source>
        <dbReference type="ARBA" id="ARBA00006987"/>
    </source>
</evidence>
<comment type="caution">
    <text evidence="2">The sequence shown here is derived from an EMBL/GenBank/DDBJ whole genome shotgun (WGS) entry which is preliminary data.</text>
</comment>
<sequence>MEMNRRSAIGAIGAVGLACLSEAHAQGDWPARPLKLVMPHAPGGPTDVVGRAFAAHISRTLGQQMYVESKLGAAGNIGTEYVARAAPDGYTALYQTSGITIVPALYKKLNFDPLRSFVPVAMPASINTVIVVNNDVPVKSFAEFVQYLKANPGKLSFGSGGNGNITHLGIEVLLQMLGANAVHIPYKGTAPAMADLLGGNVQFMLDALSSSYPFIKDGKVRAIAVGGAQRSALLPDVPTVAESGLEGYAMSTWQCVLLPAGAPDAIVQKLNAAVNKAAADPELQKQFGSIGVQMHQSTPAQFGAYMREEVARWAQVARSVGIQPE</sequence>
<dbReference type="InterPro" id="IPR005064">
    <property type="entry name" value="BUG"/>
</dbReference>
<dbReference type="Pfam" id="PF03401">
    <property type="entry name" value="TctC"/>
    <property type="match status" value="1"/>
</dbReference>
<protein>
    <submittedName>
        <fullName evidence="2">Tripartite tricarboxylate transporter substrate binding protein</fullName>
    </submittedName>
</protein>